<organism evidence="2 3">
    <name type="scientific">Planobispora rosea</name>
    <dbReference type="NCBI Taxonomy" id="35762"/>
    <lineage>
        <taxon>Bacteria</taxon>
        <taxon>Bacillati</taxon>
        <taxon>Actinomycetota</taxon>
        <taxon>Actinomycetes</taxon>
        <taxon>Streptosporangiales</taxon>
        <taxon>Streptosporangiaceae</taxon>
        <taxon>Planobispora</taxon>
    </lineage>
</organism>
<reference evidence="2" key="1">
    <citation type="submission" date="2021-01" db="EMBL/GenBank/DDBJ databases">
        <title>Whole genome shotgun sequence of Planobispora rosea NBRC 15558.</title>
        <authorList>
            <person name="Komaki H."/>
            <person name="Tamura T."/>
        </authorList>
    </citation>
    <scope>NUCLEOTIDE SEQUENCE</scope>
    <source>
        <strain evidence="2">NBRC 15558</strain>
    </source>
</reference>
<dbReference type="GO" id="GO:0022857">
    <property type="term" value="F:transmembrane transporter activity"/>
    <property type="evidence" value="ECO:0007669"/>
    <property type="project" value="InterPro"/>
</dbReference>
<keyword evidence="1" id="KW-0812">Transmembrane</keyword>
<evidence type="ECO:0000256" key="1">
    <source>
        <dbReference type="SAM" id="Phobius"/>
    </source>
</evidence>
<accession>A0A8J3WD08</accession>
<feature type="transmembrane region" description="Helical" evidence="1">
    <location>
        <begin position="163"/>
        <end position="184"/>
    </location>
</feature>
<feature type="transmembrane region" description="Helical" evidence="1">
    <location>
        <begin position="43"/>
        <end position="61"/>
    </location>
</feature>
<evidence type="ECO:0008006" key="4">
    <source>
        <dbReference type="Google" id="ProtNLM"/>
    </source>
</evidence>
<dbReference type="Gene3D" id="1.20.1720.10">
    <property type="entry name" value="Multidrug resistance protein D"/>
    <property type="match status" value="1"/>
</dbReference>
<evidence type="ECO:0000313" key="2">
    <source>
        <dbReference type="EMBL" id="GIH85474.1"/>
    </source>
</evidence>
<evidence type="ECO:0000313" key="3">
    <source>
        <dbReference type="Proteomes" id="UP000655044"/>
    </source>
</evidence>
<keyword evidence="1" id="KW-1133">Transmembrane helix</keyword>
<dbReference type="AlphaFoldDB" id="A0A8J3WD08"/>
<proteinExistence type="predicted"/>
<feature type="transmembrane region" description="Helical" evidence="1">
    <location>
        <begin position="135"/>
        <end position="157"/>
    </location>
</feature>
<dbReference type="Pfam" id="PF07690">
    <property type="entry name" value="MFS_1"/>
    <property type="match status" value="1"/>
</dbReference>
<comment type="caution">
    <text evidence="2">The sequence shown here is derived from an EMBL/GenBank/DDBJ whole genome shotgun (WGS) entry which is preliminary data.</text>
</comment>
<feature type="transmembrane region" description="Helical" evidence="1">
    <location>
        <begin position="100"/>
        <end position="123"/>
    </location>
</feature>
<gene>
    <name evidence="2" type="ORF">Pro02_38820</name>
</gene>
<keyword evidence="1" id="KW-0472">Membrane</keyword>
<dbReference type="SUPFAM" id="SSF103473">
    <property type="entry name" value="MFS general substrate transporter"/>
    <property type="match status" value="1"/>
</dbReference>
<dbReference type="InterPro" id="IPR036259">
    <property type="entry name" value="MFS_trans_sf"/>
</dbReference>
<dbReference type="EMBL" id="BOOI01000035">
    <property type="protein sequence ID" value="GIH85474.1"/>
    <property type="molecule type" value="Genomic_DNA"/>
</dbReference>
<keyword evidence="3" id="KW-1185">Reference proteome</keyword>
<feature type="transmembrane region" description="Helical" evidence="1">
    <location>
        <begin position="73"/>
        <end position="94"/>
    </location>
</feature>
<protein>
    <recommendedName>
        <fullName evidence="4">MFS transporter</fullName>
    </recommendedName>
</protein>
<dbReference type="Proteomes" id="UP000655044">
    <property type="component" value="Unassembled WGS sequence"/>
</dbReference>
<name>A0A8J3WD08_PLARO</name>
<sequence>MARHRTFAVLTLTAALSSGAMFGYISGASFVLQEGYGLSPQGFSLLFGVNSAGMIITGQLAGRLAGRVPMRRLLAIGLALSGTAGVLLLVAALAGLGLPWVTSALFLMTSGQGMIYPMALTLAMSSQPTFRAGSASALFGLVQWIVGGLTGPIAGAFGTHTLLPLAVTIAALSLSACLSGGVLLRRVH</sequence>
<dbReference type="InterPro" id="IPR011701">
    <property type="entry name" value="MFS"/>
</dbReference>